<name>A0AAE2ZHB8_9HYPH</name>
<sequence>MFYRSLSGNEPVRSWLLDLDKQDRKAIGEDIATLEFEWPVGKPKCSPMQGVRGLYEVRSSISDRRIARIFFVIVGRRMVLLHGFIKKTRKTPDKDLKTAVQRMKEVLGHE</sequence>
<organism evidence="1 2">
    <name type="scientific">Flavimaribacter sediminis</name>
    <dbReference type="NCBI Taxonomy" id="2865987"/>
    <lineage>
        <taxon>Bacteria</taxon>
        <taxon>Pseudomonadati</taxon>
        <taxon>Pseudomonadota</taxon>
        <taxon>Alphaproteobacteria</taxon>
        <taxon>Hyphomicrobiales</taxon>
        <taxon>Rhizobiaceae</taxon>
        <taxon>Flavimaribacter</taxon>
    </lineage>
</organism>
<dbReference type="EMBL" id="JAICBX010000001">
    <property type="protein sequence ID" value="MBW8636074.1"/>
    <property type="molecule type" value="Genomic_DNA"/>
</dbReference>
<dbReference type="InterPro" id="IPR009241">
    <property type="entry name" value="HigB-like"/>
</dbReference>
<evidence type="ECO:0000313" key="1">
    <source>
        <dbReference type="EMBL" id="MBW8636074.1"/>
    </source>
</evidence>
<evidence type="ECO:0000313" key="2">
    <source>
        <dbReference type="Proteomes" id="UP001196509"/>
    </source>
</evidence>
<keyword evidence="2" id="KW-1185">Reference proteome</keyword>
<protein>
    <submittedName>
        <fullName evidence="1">Type II toxin-antitoxin system RelE/ParE family toxin</fullName>
    </submittedName>
</protein>
<dbReference type="AlphaFoldDB" id="A0AAE2ZHB8"/>
<dbReference type="Proteomes" id="UP001196509">
    <property type="component" value="Unassembled WGS sequence"/>
</dbReference>
<proteinExistence type="predicted"/>
<comment type="caution">
    <text evidence="1">The sequence shown here is derived from an EMBL/GenBank/DDBJ whole genome shotgun (WGS) entry which is preliminary data.</text>
</comment>
<accession>A0AAE2ZHB8</accession>
<reference evidence="1" key="1">
    <citation type="submission" date="2021-08" db="EMBL/GenBank/DDBJ databases">
        <title>Hoeflea bacterium WL0058 sp. nov., isolated from the sediment.</title>
        <authorList>
            <person name="Wang L."/>
            <person name="Zhang D."/>
        </authorList>
    </citation>
    <scope>NUCLEOTIDE SEQUENCE</scope>
    <source>
        <strain evidence="1">WL0058</strain>
    </source>
</reference>
<gene>
    <name evidence="1" type="ORF">K1W69_02660</name>
</gene>
<dbReference type="Pfam" id="PF05973">
    <property type="entry name" value="Gp49"/>
    <property type="match status" value="1"/>
</dbReference>